<feature type="domain" description="HTH luxR-type" evidence="4">
    <location>
        <begin position="191"/>
        <end position="256"/>
    </location>
</feature>
<evidence type="ECO:0000313" key="5">
    <source>
        <dbReference type="EMBL" id="TWT42974.1"/>
    </source>
</evidence>
<dbReference type="InterPro" id="IPR000792">
    <property type="entry name" value="Tscrpt_reg_LuxR_C"/>
</dbReference>
<dbReference type="PANTHER" id="PTHR44688:SF16">
    <property type="entry name" value="DNA-BINDING TRANSCRIPTIONAL ACTIVATOR DEVR_DOSR"/>
    <property type="match status" value="1"/>
</dbReference>
<dbReference type="GO" id="GO:0006355">
    <property type="term" value="P:regulation of DNA-templated transcription"/>
    <property type="evidence" value="ECO:0007669"/>
    <property type="project" value="InterPro"/>
</dbReference>
<dbReference type="RefSeq" id="WP_197525011.1">
    <property type="nucleotide sequence ID" value="NZ_SJPH01000005.1"/>
</dbReference>
<proteinExistence type="predicted"/>
<dbReference type="Pfam" id="PF00196">
    <property type="entry name" value="GerE"/>
    <property type="match status" value="1"/>
</dbReference>
<dbReference type="EMBL" id="SJPH01000005">
    <property type="protein sequence ID" value="TWT42974.1"/>
    <property type="molecule type" value="Genomic_DNA"/>
</dbReference>
<dbReference type="GO" id="GO:0003677">
    <property type="term" value="F:DNA binding"/>
    <property type="evidence" value="ECO:0007669"/>
    <property type="project" value="UniProtKB-KW"/>
</dbReference>
<protein>
    <submittedName>
        <fullName evidence="5">Transcriptional regulator FimZ</fullName>
    </submittedName>
</protein>
<dbReference type="PROSITE" id="PS50043">
    <property type="entry name" value="HTH_LUXR_2"/>
    <property type="match status" value="1"/>
</dbReference>
<name>A0A5C5VWS2_9BACT</name>
<evidence type="ECO:0000256" key="1">
    <source>
        <dbReference type="ARBA" id="ARBA00023015"/>
    </source>
</evidence>
<dbReference type="InterPro" id="IPR016032">
    <property type="entry name" value="Sig_transdc_resp-reg_C-effctor"/>
</dbReference>
<dbReference type="InterPro" id="IPR036388">
    <property type="entry name" value="WH-like_DNA-bd_sf"/>
</dbReference>
<keyword evidence="2" id="KW-0238">DNA-binding</keyword>
<accession>A0A5C5VWS2</accession>
<dbReference type="AlphaFoldDB" id="A0A5C5VWS2"/>
<gene>
    <name evidence="5" type="ORF">Pla111_26120</name>
</gene>
<dbReference type="PANTHER" id="PTHR44688">
    <property type="entry name" value="DNA-BINDING TRANSCRIPTIONAL ACTIVATOR DEVR_DOSR"/>
    <property type="match status" value="1"/>
</dbReference>
<keyword evidence="1" id="KW-0805">Transcription regulation</keyword>
<dbReference type="SUPFAM" id="SSF46894">
    <property type="entry name" value="C-terminal effector domain of the bipartite response regulators"/>
    <property type="match status" value="1"/>
</dbReference>
<keyword evidence="3" id="KW-0804">Transcription</keyword>
<dbReference type="PRINTS" id="PR00038">
    <property type="entry name" value="HTHLUXR"/>
</dbReference>
<evidence type="ECO:0000256" key="3">
    <source>
        <dbReference type="ARBA" id="ARBA00023163"/>
    </source>
</evidence>
<organism evidence="5 6">
    <name type="scientific">Botrimarina hoheduenensis</name>
    <dbReference type="NCBI Taxonomy" id="2528000"/>
    <lineage>
        <taxon>Bacteria</taxon>
        <taxon>Pseudomonadati</taxon>
        <taxon>Planctomycetota</taxon>
        <taxon>Planctomycetia</taxon>
        <taxon>Pirellulales</taxon>
        <taxon>Lacipirellulaceae</taxon>
        <taxon>Botrimarina</taxon>
    </lineage>
</organism>
<dbReference type="SMART" id="SM00421">
    <property type="entry name" value="HTH_LUXR"/>
    <property type="match status" value="1"/>
</dbReference>
<evidence type="ECO:0000259" key="4">
    <source>
        <dbReference type="PROSITE" id="PS50043"/>
    </source>
</evidence>
<keyword evidence="6" id="KW-1185">Reference proteome</keyword>
<dbReference type="Gene3D" id="1.10.10.10">
    <property type="entry name" value="Winged helix-like DNA-binding domain superfamily/Winged helix DNA-binding domain"/>
    <property type="match status" value="1"/>
</dbReference>
<comment type="caution">
    <text evidence="5">The sequence shown here is derived from an EMBL/GenBank/DDBJ whole genome shotgun (WGS) entry which is preliminary data.</text>
</comment>
<reference evidence="5 6" key="1">
    <citation type="submission" date="2019-02" db="EMBL/GenBank/DDBJ databases">
        <title>Deep-cultivation of Planctomycetes and their phenomic and genomic characterization uncovers novel biology.</title>
        <authorList>
            <person name="Wiegand S."/>
            <person name="Jogler M."/>
            <person name="Boedeker C."/>
            <person name="Pinto D."/>
            <person name="Vollmers J."/>
            <person name="Rivas-Marin E."/>
            <person name="Kohn T."/>
            <person name="Peeters S.H."/>
            <person name="Heuer A."/>
            <person name="Rast P."/>
            <person name="Oberbeckmann S."/>
            <person name="Bunk B."/>
            <person name="Jeske O."/>
            <person name="Meyerdierks A."/>
            <person name="Storesund J.E."/>
            <person name="Kallscheuer N."/>
            <person name="Luecker S."/>
            <person name="Lage O.M."/>
            <person name="Pohl T."/>
            <person name="Merkel B.J."/>
            <person name="Hornburger P."/>
            <person name="Mueller R.-W."/>
            <person name="Bruemmer F."/>
            <person name="Labrenz M."/>
            <person name="Spormann A.M."/>
            <person name="Op Den Camp H."/>
            <person name="Overmann J."/>
            <person name="Amann R."/>
            <person name="Jetten M.S.M."/>
            <person name="Mascher T."/>
            <person name="Medema M.H."/>
            <person name="Devos D.P."/>
            <person name="Kaster A.-K."/>
            <person name="Ovreas L."/>
            <person name="Rohde M."/>
            <person name="Galperin M.Y."/>
            <person name="Jogler C."/>
        </authorList>
    </citation>
    <scope>NUCLEOTIDE SEQUENCE [LARGE SCALE GENOMIC DNA]</scope>
    <source>
        <strain evidence="5 6">Pla111</strain>
    </source>
</reference>
<evidence type="ECO:0000313" key="6">
    <source>
        <dbReference type="Proteomes" id="UP000318995"/>
    </source>
</evidence>
<dbReference type="CDD" id="cd06170">
    <property type="entry name" value="LuxR_C_like"/>
    <property type="match status" value="1"/>
</dbReference>
<dbReference type="Proteomes" id="UP000318995">
    <property type="component" value="Unassembled WGS sequence"/>
</dbReference>
<evidence type="ECO:0000256" key="2">
    <source>
        <dbReference type="ARBA" id="ARBA00023125"/>
    </source>
</evidence>
<sequence>MTLPLREVAHLEGLLKALTKPSLLVGDGEERRRLTINALCDLLDADAGHWSWGRGNPTTSTIAPLAFIDVGFTADQRVALFQHALHPETVRTFQGRLMPMLTERSPLGVTRRDVLADPEWLESTHWQDYVRLTGLDSWAHAIHYHSDDTWCCVHLVRHSGREEFGPEAARLLEQAVKNVGWLLVGAVESVPPETFTGLTPRRRTVMAMLLDGLSRKEIAGQLAISEETVGDHLTAIYEHFGVRTAGELAARFLRAS</sequence>